<gene>
    <name evidence="1" type="ORF">PanWU01x14_078910</name>
</gene>
<reference evidence="2" key="1">
    <citation type="submission" date="2016-06" db="EMBL/GenBank/DDBJ databases">
        <title>Parallel loss of symbiosis genes in relatives of nitrogen-fixing non-legume Parasponia.</title>
        <authorList>
            <person name="Van Velzen R."/>
            <person name="Holmer R."/>
            <person name="Bu F."/>
            <person name="Rutten L."/>
            <person name="Van Zeijl A."/>
            <person name="Liu W."/>
            <person name="Santuari L."/>
            <person name="Cao Q."/>
            <person name="Sharma T."/>
            <person name="Shen D."/>
            <person name="Roswanjaya Y."/>
            <person name="Wardhani T."/>
            <person name="Kalhor M.S."/>
            <person name="Jansen J."/>
            <person name="Van den Hoogen J."/>
            <person name="Gungor B."/>
            <person name="Hartog M."/>
            <person name="Hontelez J."/>
            <person name="Verver J."/>
            <person name="Yang W.-C."/>
            <person name="Schijlen E."/>
            <person name="Repin R."/>
            <person name="Schilthuizen M."/>
            <person name="Schranz E."/>
            <person name="Heidstra R."/>
            <person name="Miyata K."/>
            <person name="Fedorova E."/>
            <person name="Kohlen W."/>
            <person name="Bisseling T."/>
            <person name="Smit S."/>
            <person name="Geurts R."/>
        </authorList>
    </citation>
    <scope>NUCLEOTIDE SEQUENCE [LARGE SCALE GENOMIC DNA]</scope>
    <source>
        <strain evidence="2">cv. WU1-14</strain>
    </source>
</reference>
<accession>A0A2P5DC50</accession>
<sequence length="114" mass="13111">MANRGKIVLRMVESARNRSNGTCTLDNCKPWRQGRTTENNNRGDQLMSQGVDMPLVYEIGIPAYHMNQAVIVPNRTKFQTILVTSFYRISSIVERCKLRSAPHSSWTWAWVKLL</sequence>
<evidence type="ECO:0000313" key="2">
    <source>
        <dbReference type="Proteomes" id="UP000237105"/>
    </source>
</evidence>
<proteinExistence type="predicted"/>
<dbReference type="Proteomes" id="UP000237105">
    <property type="component" value="Unassembled WGS sequence"/>
</dbReference>
<dbReference type="AlphaFoldDB" id="A0A2P5DC50"/>
<keyword evidence="2" id="KW-1185">Reference proteome</keyword>
<comment type="caution">
    <text evidence="1">The sequence shown here is derived from an EMBL/GenBank/DDBJ whole genome shotgun (WGS) entry which is preliminary data.</text>
</comment>
<name>A0A2P5DC50_PARAD</name>
<dbReference type="EMBL" id="JXTB01000048">
    <property type="protein sequence ID" value="PON70865.1"/>
    <property type="molecule type" value="Genomic_DNA"/>
</dbReference>
<evidence type="ECO:0000313" key="1">
    <source>
        <dbReference type="EMBL" id="PON70865.1"/>
    </source>
</evidence>
<organism evidence="1 2">
    <name type="scientific">Parasponia andersonii</name>
    <name type="common">Sponia andersonii</name>
    <dbReference type="NCBI Taxonomy" id="3476"/>
    <lineage>
        <taxon>Eukaryota</taxon>
        <taxon>Viridiplantae</taxon>
        <taxon>Streptophyta</taxon>
        <taxon>Embryophyta</taxon>
        <taxon>Tracheophyta</taxon>
        <taxon>Spermatophyta</taxon>
        <taxon>Magnoliopsida</taxon>
        <taxon>eudicotyledons</taxon>
        <taxon>Gunneridae</taxon>
        <taxon>Pentapetalae</taxon>
        <taxon>rosids</taxon>
        <taxon>fabids</taxon>
        <taxon>Rosales</taxon>
        <taxon>Cannabaceae</taxon>
        <taxon>Parasponia</taxon>
    </lineage>
</organism>
<protein>
    <submittedName>
        <fullName evidence="1">Uncharacterized protein</fullName>
    </submittedName>
</protein>